<keyword evidence="1" id="KW-0175">Coiled coil</keyword>
<accession>A0ABN9X0E8</accession>
<sequence length="322" mass="35158">MASGPDAFVDCDEEQDGEVENKRPRATDADLEDLRQHVDNTKAEVKRSLAAVLAGLASVGNSFTSHCQTLDLQMERRLNQINEEIRVQNTKITALQEDVRDLRQLLGAVRAEKPEVTAAAAGGNGGFERKTDSTIVTLRTKDAVPKQSALVGFQPVLETANIPTEDVDIEGDPLSKKFQIRFKGAAGYATRRVNQTLSAMRALGPQGGWRQLTAKTATNGDAPTYVSSDKNAFQIQHEIGLKRLRGGLEELCLAGDSIWIKSKARCLNWEVLVRLTPKPGQSEPPLLEWAKNHIEAAGLDKAQMAAKCESLFSQAAAPEWCL</sequence>
<feature type="region of interest" description="Disordered" evidence="2">
    <location>
        <begin position="1"/>
        <end position="28"/>
    </location>
</feature>
<name>A0ABN9X0E8_9DINO</name>
<feature type="compositionally biased region" description="Basic and acidic residues" evidence="2">
    <location>
        <begin position="19"/>
        <end position="28"/>
    </location>
</feature>
<protein>
    <submittedName>
        <fullName evidence="3">Uncharacterized protein</fullName>
    </submittedName>
</protein>
<evidence type="ECO:0000313" key="3">
    <source>
        <dbReference type="EMBL" id="CAK0892623.1"/>
    </source>
</evidence>
<dbReference type="Proteomes" id="UP001189429">
    <property type="component" value="Unassembled WGS sequence"/>
</dbReference>
<dbReference type="EMBL" id="CAUYUJ010019640">
    <property type="protein sequence ID" value="CAK0892623.1"/>
    <property type="molecule type" value="Genomic_DNA"/>
</dbReference>
<keyword evidence="4" id="KW-1185">Reference proteome</keyword>
<feature type="compositionally biased region" description="Acidic residues" evidence="2">
    <location>
        <begin position="9"/>
        <end position="18"/>
    </location>
</feature>
<feature type="coiled-coil region" evidence="1">
    <location>
        <begin position="78"/>
        <end position="112"/>
    </location>
</feature>
<comment type="caution">
    <text evidence="3">The sequence shown here is derived from an EMBL/GenBank/DDBJ whole genome shotgun (WGS) entry which is preliminary data.</text>
</comment>
<evidence type="ECO:0000256" key="1">
    <source>
        <dbReference type="SAM" id="Coils"/>
    </source>
</evidence>
<evidence type="ECO:0000256" key="2">
    <source>
        <dbReference type="SAM" id="MobiDB-lite"/>
    </source>
</evidence>
<evidence type="ECO:0000313" key="4">
    <source>
        <dbReference type="Proteomes" id="UP001189429"/>
    </source>
</evidence>
<organism evidence="3 4">
    <name type="scientific">Prorocentrum cordatum</name>
    <dbReference type="NCBI Taxonomy" id="2364126"/>
    <lineage>
        <taxon>Eukaryota</taxon>
        <taxon>Sar</taxon>
        <taxon>Alveolata</taxon>
        <taxon>Dinophyceae</taxon>
        <taxon>Prorocentrales</taxon>
        <taxon>Prorocentraceae</taxon>
        <taxon>Prorocentrum</taxon>
    </lineage>
</organism>
<proteinExistence type="predicted"/>
<reference evidence="3" key="1">
    <citation type="submission" date="2023-10" db="EMBL/GenBank/DDBJ databases">
        <authorList>
            <person name="Chen Y."/>
            <person name="Shah S."/>
            <person name="Dougan E. K."/>
            <person name="Thang M."/>
            <person name="Chan C."/>
        </authorList>
    </citation>
    <scope>NUCLEOTIDE SEQUENCE [LARGE SCALE GENOMIC DNA]</scope>
</reference>
<gene>
    <name evidence="3" type="ORF">PCOR1329_LOCUS72244</name>
</gene>